<dbReference type="InterPro" id="IPR038187">
    <property type="entry name" value="NAC_A/B_dom_sf"/>
</dbReference>
<protein>
    <recommendedName>
        <fullName evidence="4">Nascent polypeptide-associated complex subunit beta</fullName>
    </recommendedName>
</protein>
<dbReference type="OrthoDB" id="8033832at2759"/>
<evidence type="ECO:0000259" key="6">
    <source>
        <dbReference type="PROSITE" id="PS51151"/>
    </source>
</evidence>
<proteinExistence type="inferred from homology"/>
<evidence type="ECO:0000256" key="2">
    <source>
        <dbReference type="ARBA" id="ARBA00005296"/>
    </source>
</evidence>
<feature type="compositionally biased region" description="Basic residues" evidence="5">
    <location>
        <begin position="19"/>
        <end position="28"/>
    </location>
</feature>
<dbReference type="GO" id="GO:0015031">
    <property type="term" value="P:protein transport"/>
    <property type="evidence" value="ECO:0007669"/>
    <property type="project" value="UniProtKB-KW"/>
</dbReference>
<evidence type="ECO:0000256" key="4">
    <source>
        <dbReference type="RuleBase" id="RU361272"/>
    </source>
</evidence>
<comment type="similarity">
    <text evidence="2 4">Belongs to the NAC-beta family.</text>
</comment>
<comment type="subunit">
    <text evidence="4">Part of the nascent polypeptide-associated complex (NAC).</text>
</comment>
<keyword evidence="4" id="KW-0804">Transcription</keyword>
<evidence type="ECO:0000313" key="7">
    <source>
        <dbReference type="EMBL" id="ODV90720.1"/>
    </source>
</evidence>
<accession>A0A1E4TG37</accession>
<name>A0A1E4TG37_9ASCO</name>
<evidence type="ECO:0000256" key="1">
    <source>
        <dbReference type="ARBA" id="ARBA00004496"/>
    </source>
</evidence>
<dbReference type="Pfam" id="PF01849">
    <property type="entry name" value="NAC"/>
    <property type="match status" value="1"/>
</dbReference>
<feature type="domain" description="NAC-A/B" evidence="6">
    <location>
        <begin position="32"/>
        <end position="97"/>
    </location>
</feature>
<feature type="region of interest" description="Disordered" evidence="5">
    <location>
        <begin position="123"/>
        <end position="153"/>
    </location>
</feature>
<dbReference type="PROSITE" id="PS51151">
    <property type="entry name" value="NAC_AB"/>
    <property type="match status" value="1"/>
</dbReference>
<dbReference type="InterPro" id="IPR002715">
    <property type="entry name" value="Nas_poly-pep-assoc_cplx_dom"/>
</dbReference>
<dbReference type="GO" id="GO:0006613">
    <property type="term" value="P:cotranslational protein targeting to membrane"/>
    <property type="evidence" value="ECO:0007669"/>
    <property type="project" value="UniProtKB-ARBA"/>
</dbReference>
<dbReference type="PANTHER" id="PTHR10351">
    <property type="entry name" value="TRANSCRIPTION FACTOR BTF3 FAMILY MEMBER"/>
    <property type="match status" value="1"/>
</dbReference>
<reference evidence="8" key="1">
    <citation type="submission" date="2016-02" db="EMBL/GenBank/DDBJ databases">
        <title>Comparative genomics of biotechnologically important yeasts.</title>
        <authorList>
            <consortium name="DOE Joint Genome Institute"/>
            <person name="Riley R."/>
            <person name="Haridas S."/>
            <person name="Wolfe K.H."/>
            <person name="Lopes M.R."/>
            <person name="Hittinger C.T."/>
            <person name="Goker M."/>
            <person name="Salamov A."/>
            <person name="Wisecaver J."/>
            <person name="Long T.M."/>
            <person name="Aerts A.L."/>
            <person name="Barry K."/>
            <person name="Choi C."/>
            <person name="Clum A."/>
            <person name="Coughlan A.Y."/>
            <person name="Deshpande S."/>
            <person name="Douglass A.P."/>
            <person name="Hanson S.J."/>
            <person name="Klenk H.-P."/>
            <person name="Labutti K."/>
            <person name="Lapidus A."/>
            <person name="Lindquist E."/>
            <person name="Lipzen A."/>
            <person name="Meier-Kolthoff J.P."/>
            <person name="Ohm R.A."/>
            <person name="Otillar R.P."/>
            <person name="Pangilinan J."/>
            <person name="Peng Y."/>
            <person name="Rokas A."/>
            <person name="Rosa C.A."/>
            <person name="Scheuner C."/>
            <person name="Sibirny A.A."/>
            <person name="Slot J.C."/>
            <person name="Stielow J.B."/>
            <person name="Sun H."/>
            <person name="Kurtzman C.P."/>
            <person name="Blackwell M."/>
            <person name="Jeffries T.W."/>
            <person name="Grigoriev I.V."/>
        </authorList>
    </citation>
    <scope>NUCLEOTIDE SEQUENCE [LARGE SCALE GENOMIC DNA]</scope>
    <source>
        <strain evidence="8">NRRL Y-17796</strain>
    </source>
</reference>
<keyword evidence="3" id="KW-0653">Protein transport</keyword>
<gene>
    <name evidence="7" type="ORF">CANCADRAFT_25099</name>
</gene>
<organism evidence="7 8">
    <name type="scientific">Tortispora caseinolytica NRRL Y-17796</name>
    <dbReference type="NCBI Taxonomy" id="767744"/>
    <lineage>
        <taxon>Eukaryota</taxon>
        <taxon>Fungi</taxon>
        <taxon>Dikarya</taxon>
        <taxon>Ascomycota</taxon>
        <taxon>Saccharomycotina</taxon>
        <taxon>Trigonopsidomycetes</taxon>
        <taxon>Trigonopsidales</taxon>
        <taxon>Trigonopsidaceae</taxon>
        <taxon>Tortispora</taxon>
    </lineage>
</organism>
<dbReference type="AlphaFoldDB" id="A0A1E4TG37"/>
<keyword evidence="4" id="KW-0805">Transcription regulation</keyword>
<dbReference type="GO" id="GO:0005854">
    <property type="term" value="C:nascent polypeptide-associated complex"/>
    <property type="evidence" value="ECO:0007669"/>
    <property type="project" value="UniProtKB-ARBA"/>
</dbReference>
<dbReference type="InterPro" id="IPR039370">
    <property type="entry name" value="BTF3"/>
</dbReference>
<dbReference type="Proteomes" id="UP000095023">
    <property type="component" value="Unassembled WGS sequence"/>
</dbReference>
<comment type="subcellular location">
    <subcellularLocation>
        <location evidence="1">Cytoplasm</location>
    </subcellularLocation>
</comment>
<sequence length="153" mass="16855">MEEKLAKLQAGSRIGGKGTPRRKVKKAPKTSSVAEQKVMATLKKFNMQPSQDIEEVNMFRDDGKVINITRPRVQVSIPSQTTAIYGNAKTKSIAEMLPDALTQVGTSDRELLQVVIKELEKVAPKTDKGKESAEGDEEIPNLVEGETFENDVE</sequence>
<evidence type="ECO:0000313" key="8">
    <source>
        <dbReference type="Proteomes" id="UP000095023"/>
    </source>
</evidence>
<feature type="compositionally biased region" description="Basic and acidic residues" evidence="5">
    <location>
        <begin position="123"/>
        <end position="133"/>
    </location>
</feature>
<evidence type="ECO:0000256" key="5">
    <source>
        <dbReference type="SAM" id="MobiDB-lite"/>
    </source>
</evidence>
<feature type="region of interest" description="Disordered" evidence="5">
    <location>
        <begin position="1"/>
        <end position="33"/>
    </location>
</feature>
<keyword evidence="8" id="KW-1185">Reference proteome</keyword>
<dbReference type="CDD" id="cd22055">
    <property type="entry name" value="NAC_BTF3"/>
    <property type="match status" value="1"/>
</dbReference>
<keyword evidence="3" id="KW-0813">Transport</keyword>
<dbReference type="SMART" id="SM01407">
    <property type="entry name" value="NAC"/>
    <property type="match status" value="1"/>
</dbReference>
<dbReference type="FunFam" id="2.20.70.30:FF:000001">
    <property type="entry name" value="Transcription factor BTF3 homolog"/>
    <property type="match status" value="1"/>
</dbReference>
<dbReference type="Gene3D" id="2.20.70.30">
    <property type="entry name" value="Nascent polypeptide-associated complex domain"/>
    <property type="match status" value="1"/>
</dbReference>
<dbReference type="EMBL" id="KV453842">
    <property type="protein sequence ID" value="ODV90720.1"/>
    <property type="molecule type" value="Genomic_DNA"/>
</dbReference>
<evidence type="ECO:0000256" key="3">
    <source>
        <dbReference type="ARBA" id="ARBA00022927"/>
    </source>
</evidence>